<feature type="non-terminal residue" evidence="1">
    <location>
        <position position="1"/>
    </location>
</feature>
<dbReference type="Proteomes" id="UP000237000">
    <property type="component" value="Unassembled WGS sequence"/>
</dbReference>
<evidence type="ECO:0000313" key="2">
    <source>
        <dbReference type="Proteomes" id="UP000237000"/>
    </source>
</evidence>
<evidence type="ECO:0000313" key="1">
    <source>
        <dbReference type="EMBL" id="PON90408.1"/>
    </source>
</evidence>
<reference evidence="2" key="1">
    <citation type="submission" date="2016-06" db="EMBL/GenBank/DDBJ databases">
        <title>Parallel loss of symbiosis genes in relatives of nitrogen-fixing non-legume Parasponia.</title>
        <authorList>
            <person name="Van Velzen R."/>
            <person name="Holmer R."/>
            <person name="Bu F."/>
            <person name="Rutten L."/>
            <person name="Van Zeijl A."/>
            <person name="Liu W."/>
            <person name="Santuari L."/>
            <person name="Cao Q."/>
            <person name="Sharma T."/>
            <person name="Shen D."/>
            <person name="Roswanjaya Y."/>
            <person name="Wardhani T."/>
            <person name="Kalhor M.S."/>
            <person name="Jansen J."/>
            <person name="Van den Hoogen J."/>
            <person name="Gungor B."/>
            <person name="Hartog M."/>
            <person name="Hontelez J."/>
            <person name="Verver J."/>
            <person name="Yang W.-C."/>
            <person name="Schijlen E."/>
            <person name="Repin R."/>
            <person name="Schilthuizen M."/>
            <person name="Schranz E."/>
            <person name="Heidstra R."/>
            <person name="Miyata K."/>
            <person name="Fedorova E."/>
            <person name="Kohlen W."/>
            <person name="Bisseling T."/>
            <person name="Smit S."/>
            <person name="Geurts R."/>
        </authorList>
    </citation>
    <scope>NUCLEOTIDE SEQUENCE [LARGE SCALE GENOMIC DNA]</scope>
    <source>
        <strain evidence="2">cv. RG33-2</strain>
    </source>
</reference>
<comment type="caution">
    <text evidence="1">The sequence shown here is derived from an EMBL/GenBank/DDBJ whole genome shotgun (WGS) entry which is preliminary data.</text>
</comment>
<proteinExistence type="predicted"/>
<protein>
    <submittedName>
        <fullName evidence="1">Uncharacterized protein</fullName>
    </submittedName>
</protein>
<gene>
    <name evidence="1" type="ORF">TorRG33x02_136930</name>
</gene>
<keyword evidence="2" id="KW-1185">Reference proteome</keyword>
<accession>A0A2P5EXZ7</accession>
<dbReference type="EMBL" id="JXTC01000083">
    <property type="protein sequence ID" value="PON90408.1"/>
    <property type="molecule type" value="Genomic_DNA"/>
</dbReference>
<organism evidence="1 2">
    <name type="scientific">Trema orientale</name>
    <name type="common">Charcoal tree</name>
    <name type="synonym">Celtis orientalis</name>
    <dbReference type="NCBI Taxonomy" id="63057"/>
    <lineage>
        <taxon>Eukaryota</taxon>
        <taxon>Viridiplantae</taxon>
        <taxon>Streptophyta</taxon>
        <taxon>Embryophyta</taxon>
        <taxon>Tracheophyta</taxon>
        <taxon>Spermatophyta</taxon>
        <taxon>Magnoliopsida</taxon>
        <taxon>eudicotyledons</taxon>
        <taxon>Gunneridae</taxon>
        <taxon>Pentapetalae</taxon>
        <taxon>rosids</taxon>
        <taxon>fabids</taxon>
        <taxon>Rosales</taxon>
        <taxon>Cannabaceae</taxon>
        <taxon>Trema</taxon>
    </lineage>
</organism>
<sequence>LPRPQTDHSAHRSVKLSRIISCLISHRRRCGTAERSRAYQEQISPIESELVTIIVGGGFWYETRHEF</sequence>
<name>A0A2P5EXZ7_TREOI</name>
<dbReference type="InParanoid" id="A0A2P5EXZ7"/>
<dbReference type="AlphaFoldDB" id="A0A2P5EXZ7"/>